<sequence>MRKQPISPVTDPLQFRAIGLVRGTYRSDGPDSFTTGIIHATDDTRLEAVLLGRVIHLVRRYVDLEQPHLWVCYPRNRDKDKDRLHLQVMGIWEPSLLDRADEAPQDARAPKDIEPPDGYFSVRGELMFTDPETQQLVVKIRQQPRVNTTKRARNFKLMLHGVVPPRALRHFLNLDLKRHGQSLHVEHYDVIQFMARGRFGRGQGERGRMPHGRRPVGRPFEPGASVRPARPRQGVLKRFNSEA</sequence>
<accession>A0A0G2HKI4</accession>
<feature type="region of interest" description="Disordered" evidence="1">
    <location>
        <begin position="201"/>
        <end position="243"/>
    </location>
</feature>
<dbReference type="Proteomes" id="UP000035067">
    <property type="component" value="Unassembled WGS sequence"/>
</dbReference>
<reference evidence="2 3" key="1">
    <citation type="submission" date="2015-01" db="EMBL/GenBank/DDBJ databases">
        <title>Lifestyle Evolution in Cyanobacterial Symbionts of Sponges.</title>
        <authorList>
            <person name="Burgsdorf I."/>
            <person name="Slaby B.M."/>
            <person name="Handley K.M."/>
            <person name="Haber M."/>
            <person name="Blom J."/>
            <person name="Marshall C.W."/>
            <person name="Gilbert J.A."/>
            <person name="Hentschel U."/>
            <person name="Steindler L."/>
        </authorList>
    </citation>
    <scope>NUCLEOTIDE SEQUENCE [LARGE SCALE GENOMIC DNA]</scope>
    <source>
        <strain evidence="2">SP3</strain>
    </source>
</reference>
<organism evidence="2 3">
    <name type="scientific">Candidatus Synechococcus spongiarum SP3</name>
    <dbReference type="NCBI Taxonomy" id="1604020"/>
    <lineage>
        <taxon>Bacteria</taxon>
        <taxon>Bacillati</taxon>
        <taxon>Cyanobacteriota</taxon>
        <taxon>Cyanophyceae</taxon>
        <taxon>Synechococcales</taxon>
        <taxon>Synechococcaceae</taxon>
        <taxon>Synechococcus</taxon>
    </lineage>
</organism>
<gene>
    <name evidence="2" type="ORF">TE42_06205</name>
</gene>
<comment type="caution">
    <text evidence="2">The sequence shown here is derived from an EMBL/GenBank/DDBJ whole genome shotgun (WGS) entry which is preliminary data.</text>
</comment>
<evidence type="ECO:0000256" key="1">
    <source>
        <dbReference type="SAM" id="MobiDB-lite"/>
    </source>
</evidence>
<dbReference type="AlphaFoldDB" id="A0A0G2HKI4"/>
<dbReference type="PATRIC" id="fig|1604020.3.peg.919"/>
<proteinExistence type="predicted"/>
<evidence type="ECO:0000313" key="3">
    <source>
        <dbReference type="Proteomes" id="UP000035067"/>
    </source>
</evidence>
<protein>
    <submittedName>
        <fullName evidence="2">Uncharacterized protein</fullName>
    </submittedName>
</protein>
<name>A0A0G2HKI4_9SYNE</name>
<evidence type="ECO:0000313" key="2">
    <source>
        <dbReference type="EMBL" id="KKZ11983.1"/>
    </source>
</evidence>
<dbReference type="EMBL" id="JXQG01000033">
    <property type="protein sequence ID" value="KKZ11983.1"/>
    <property type="molecule type" value="Genomic_DNA"/>
</dbReference>